<evidence type="ECO:0000259" key="1">
    <source>
        <dbReference type="Pfam" id="PF13175"/>
    </source>
</evidence>
<feature type="non-terminal residue" evidence="2">
    <location>
        <position position="91"/>
    </location>
</feature>
<name>X1JA86_9ZZZZ</name>
<dbReference type="EMBL" id="BARU01027575">
    <property type="protein sequence ID" value="GAH75284.1"/>
    <property type="molecule type" value="Genomic_DNA"/>
</dbReference>
<dbReference type="InterPro" id="IPR041685">
    <property type="entry name" value="AAA_GajA/Old/RecF-like"/>
</dbReference>
<gene>
    <name evidence="2" type="ORF">S03H2_44132</name>
</gene>
<proteinExistence type="predicted"/>
<dbReference type="SUPFAM" id="SSF52540">
    <property type="entry name" value="P-loop containing nucleoside triphosphate hydrolases"/>
    <property type="match status" value="1"/>
</dbReference>
<reference evidence="2" key="1">
    <citation type="journal article" date="2014" name="Front. Microbiol.">
        <title>High frequency of phylogenetically diverse reductive dehalogenase-homologous genes in deep subseafloor sedimentary metagenomes.</title>
        <authorList>
            <person name="Kawai M."/>
            <person name="Futagami T."/>
            <person name="Toyoda A."/>
            <person name="Takaki Y."/>
            <person name="Nishi S."/>
            <person name="Hori S."/>
            <person name="Arai W."/>
            <person name="Tsubouchi T."/>
            <person name="Morono Y."/>
            <person name="Uchiyama I."/>
            <person name="Ito T."/>
            <person name="Fujiyama A."/>
            <person name="Inagaki F."/>
            <person name="Takami H."/>
        </authorList>
    </citation>
    <scope>NUCLEOTIDE SEQUENCE</scope>
    <source>
        <strain evidence="2">Expedition CK06-06</strain>
    </source>
</reference>
<organism evidence="2">
    <name type="scientific">marine sediment metagenome</name>
    <dbReference type="NCBI Taxonomy" id="412755"/>
    <lineage>
        <taxon>unclassified sequences</taxon>
        <taxon>metagenomes</taxon>
        <taxon>ecological metagenomes</taxon>
    </lineage>
</organism>
<dbReference type="Gene3D" id="3.40.50.300">
    <property type="entry name" value="P-loop containing nucleotide triphosphate hydrolases"/>
    <property type="match status" value="1"/>
</dbReference>
<sequence>MLFGDATSVSADLSSLKRHKKLEPIMKIQSVRIKNFRTLKDVAIPFDSITTFIGPNGAGKSTVLRALDWYFNGKPGSLTEKDCSFGATDED</sequence>
<evidence type="ECO:0000313" key="2">
    <source>
        <dbReference type="EMBL" id="GAH75284.1"/>
    </source>
</evidence>
<feature type="domain" description="Endonuclease GajA/Old nuclease/RecF-like AAA" evidence="1">
    <location>
        <begin position="26"/>
        <end position="74"/>
    </location>
</feature>
<dbReference type="InterPro" id="IPR027417">
    <property type="entry name" value="P-loop_NTPase"/>
</dbReference>
<dbReference type="InterPro" id="IPR051396">
    <property type="entry name" value="Bact_Antivir_Def_Nuclease"/>
</dbReference>
<dbReference type="Pfam" id="PF13175">
    <property type="entry name" value="AAA_15"/>
    <property type="match status" value="1"/>
</dbReference>
<dbReference type="PANTHER" id="PTHR43581:SF4">
    <property type="entry name" value="ATP_GTP PHOSPHATASE"/>
    <property type="match status" value="1"/>
</dbReference>
<comment type="caution">
    <text evidence="2">The sequence shown here is derived from an EMBL/GenBank/DDBJ whole genome shotgun (WGS) entry which is preliminary data.</text>
</comment>
<dbReference type="PANTHER" id="PTHR43581">
    <property type="entry name" value="ATP/GTP PHOSPHATASE"/>
    <property type="match status" value="1"/>
</dbReference>
<dbReference type="AlphaFoldDB" id="X1JA86"/>
<accession>X1JA86</accession>
<protein>
    <recommendedName>
        <fullName evidence="1">Endonuclease GajA/Old nuclease/RecF-like AAA domain-containing protein</fullName>
    </recommendedName>
</protein>